<accession>A0ABS7WT41</accession>
<keyword evidence="2" id="KW-0285">Flavoprotein</keyword>
<evidence type="ECO:0000259" key="5">
    <source>
        <dbReference type="Pfam" id="PF00890"/>
    </source>
</evidence>
<dbReference type="SUPFAM" id="SSF51905">
    <property type="entry name" value="FAD/NAD(P)-binding domain"/>
    <property type="match status" value="1"/>
</dbReference>
<dbReference type="InterPro" id="IPR050315">
    <property type="entry name" value="FAD-oxidoreductase_2"/>
</dbReference>
<sequence length="409" mass="45893">MNELFCLIVGGGLSGLVLANLLADKNILLIEQDEQLGGVASYMNFAASNTSFQAFANIKDDKFYEDLISYSPNYSDFSMLKVLSDNSSHAIELLQSFGVEFELGIKSSFNHQIPRELSPLKDAKQSVINPLINRLISKNVNILTKAKLLDFKDNTASILYKDKILKIKLKNIAFCTGGFANDKDFIKIHYPLAFYAKTLSKNNANSLKIMLKNNAIPTQLSLMRFAFILPMEIFKYGILINSDFVRFVSEDKQRQELAIAILNEFKQGKKVKLLLDNHGINYINNISNFKKYYSLKDIDKRLIDTVNDYNLGITNKIDNFGKNLNNIAIKKIKESLFYLCDVDVYLNYTLGGVKSNTNAQIIDINTNKAIDNIFVIGEASAMFGEARLSGAASTACVVFAMNAARYMLK</sequence>
<dbReference type="RefSeq" id="WP_172233096.1">
    <property type="nucleotide sequence ID" value="NZ_CP035946.1"/>
</dbReference>
<comment type="caution">
    <text evidence="6">The sequence shown here is derived from an EMBL/GenBank/DDBJ whole genome shotgun (WGS) entry which is preliminary data.</text>
</comment>
<organism evidence="6 7">
    <name type="scientific">Campylobacter canadensis</name>
    <dbReference type="NCBI Taxonomy" id="449520"/>
    <lineage>
        <taxon>Bacteria</taxon>
        <taxon>Pseudomonadati</taxon>
        <taxon>Campylobacterota</taxon>
        <taxon>Epsilonproteobacteria</taxon>
        <taxon>Campylobacterales</taxon>
        <taxon>Campylobacteraceae</taxon>
        <taxon>Campylobacter</taxon>
    </lineage>
</organism>
<proteinExistence type="predicted"/>
<evidence type="ECO:0000313" key="7">
    <source>
        <dbReference type="Proteomes" id="UP000786183"/>
    </source>
</evidence>
<evidence type="ECO:0000256" key="4">
    <source>
        <dbReference type="ARBA" id="ARBA00023002"/>
    </source>
</evidence>
<dbReference type="PANTHER" id="PTHR43400">
    <property type="entry name" value="FUMARATE REDUCTASE"/>
    <property type="match status" value="1"/>
</dbReference>
<dbReference type="Pfam" id="PF00890">
    <property type="entry name" value="FAD_binding_2"/>
    <property type="match status" value="1"/>
</dbReference>
<keyword evidence="7" id="KW-1185">Reference proteome</keyword>
<dbReference type="SUPFAM" id="SSF56425">
    <property type="entry name" value="Succinate dehydrogenase/fumarate reductase flavoprotein, catalytic domain"/>
    <property type="match status" value="1"/>
</dbReference>
<feature type="domain" description="FAD-dependent oxidoreductase 2 FAD-binding" evidence="5">
    <location>
        <begin position="7"/>
        <end position="391"/>
    </location>
</feature>
<name>A0ABS7WT41_9BACT</name>
<reference evidence="6 7" key="1">
    <citation type="submission" date="2020-07" db="EMBL/GenBank/DDBJ databases">
        <title>Transfer of Campylobacter canadensis to the novel genus Avispirillum gen. nov., that also includes two novel species recovered from migratory waterfowl: Avispirillum anseris sp. nov. and Avispirillum brantae sp. nov.</title>
        <authorList>
            <person name="Miller W.G."/>
            <person name="Chapman M.H."/>
            <person name="Yee E."/>
            <person name="Inglis G.D."/>
        </authorList>
    </citation>
    <scope>NUCLEOTIDE SEQUENCE [LARGE SCALE GENOMIC DNA]</scope>
    <source>
        <strain evidence="6 7">L283</strain>
    </source>
</reference>
<dbReference type="PANTHER" id="PTHR43400:SF7">
    <property type="entry name" value="FAD-DEPENDENT OXIDOREDUCTASE 2 FAD BINDING DOMAIN-CONTAINING PROTEIN"/>
    <property type="match status" value="1"/>
</dbReference>
<dbReference type="InterPro" id="IPR027477">
    <property type="entry name" value="Succ_DH/fumarate_Rdtase_cat_sf"/>
</dbReference>
<dbReference type="InterPro" id="IPR036188">
    <property type="entry name" value="FAD/NAD-bd_sf"/>
</dbReference>
<evidence type="ECO:0000256" key="1">
    <source>
        <dbReference type="ARBA" id="ARBA00001974"/>
    </source>
</evidence>
<evidence type="ECO:0000313" key="6">
    <source>
        <dbReference type="EMBL" id="MBZ7987946.1"/>
    </source>
</evidence>
<evidence type="ECO:0000256" key="2">
    <source>
        <dbReference type="ARBA" id="ARBA00022630"/>
    </source>
</evidence>
<dbReference type="Gene3D" id="3.50.50.60">
    <property type="entry name" value="FAD/NAD(P)-binding domain"/>
    <property type="match status" value="1"/>
</dbReference>
<dbReference type="InterPro" id="IPR003953">
    <property type="entry name" value="FAD-dep_OxRdtase_2_FAD-bd"/>
</dbReference>
<keyword evidence="4" id="KW-0560">Oxidoreductase</keyword>
<keyword evidence="3" id="KW-0274">FAD</keyword>
<dbReference type="Gene3D" id="3.90.700.10">
    <property type="entry name" value="Succinate dehydrogenase/fumarate reductase flavoprotein, catalytic domain"/>
    <property type="match status" value="1"/>
</dbReference>
<evidence type="ECO:0000256" key="3">
    <source>
        <dbReference type="ARBA" id="ARBA00022827"/>
    </source>
</evidence>
<dbReference type="EMBL" id="JACGBB010000020">
    <property type="protein sequence ID" value="MBZ7987946.1"/>
    <property type="molecule type" value="Genomic_DNA"/>
</dbReference>
<comment type="cofactor">
    <cofactor evidence="1">
        <name>FAD</name>
        <dbReference type="ChEBI" id="CHEBI:57692"/>
    </cofactor>
</comment>
<gene>
    <name evidence="6" type="ORF">AVCANL283_07540</name>
</gene>
<protein>
    <submittedName>
        <fullName evidence="6">FAD-binding protein</fullName>
    </submittedName>
</protein>
<dbReference type="Proteomes" id="UP000786183">
    <property type="component" value="Unassembled WGS sequence"/>
</dbReference>